<dbReference type="PANTHER" id="PTHR23501:SF50">
    <property type="entry name" value="MFS SIDEROCHROME IRON TRANSPORTER MIRB (AFU_ORTHOLOGUE AFUA_3G03640)-RELATED"/>
    <property type="match status" value="1"/>
</dbReference>
<dbReference type="Gene3D" id="1.20.1250.20">
    <property type="entry name" value="MFS general substrate transporter like domains"/>
    <property type="match status" value="2"/>
</dbReference>
<keyword evidence="8" id="KW-0406">Ion transport</keyword>
<feature type="transmembrane region" description="Helical" evidence="11">
    <location>
        <begin position="462"/>
        <end position="490"/>
    </location>
</feature>
<evidence type="ECO:0000256" key="8">
    <source>
        <dbReference type="ARBA" id="ARBA00023065"/>
    </source>
</evidence>
<comment type="subcellular location">
    <subcellularLocation>
        <location evidence="1">Membrane</location>
        <topology evidence="1">Multi-pass membrane protein</topology>
    </subcellularLocation>
</comment>
<protein>
    <recommendedName>
        <fullName evidence="12">Major facilitator superfamily (MFS) profile domain-containing protein</fullName>
    </recommendedName>
</protein>
<accession>A7F207</accession>
<dbReference type="GO" id="GO:0006826">
    <property type="term" value="P:iron ion transport"/>
    <property type="evidence" value="ECO:0007669"/>
    <property type="project" value="UniProtKB-KW"/>
</dbReference>
<feature type="transmembrane region" description="Helical" evidence="11">
    <location>
        <begin position="159"/>
        <end position="181"/>
    </location>
</feature>
<name>A7F207_SCLS1</name>
<dbReference type="EMBL" id="CH476638">
    <property type="protein sequence ID" value="EDN95749.1"/>
    <property type="molecule type" value="Genomic_DNA"/>
</dbReference>
<dbReference type="GO" id="GO:0005886">
    <property type="term" value="C:plasma membrane"/>
    <property type="evidence" value="ECO:0000318"/>
    <property type="project" value="GO_Central"/>
</dbReference>
<feature type="transmembrane region" description="Helical" evidence="11">
    <location>
        <begin position="577"/>
        <end position="595"/>
    </location>
</feature>
<gene>
    <name evidence="13" type="ORF">SS1G_11628</name>
</gene>
<dbReference type="GeneID" id="5483625"/>
<evidence type="ECO:0000256" key="5">
    <source>
        <dbReference type="ARBA" id="ARBA00022692"/>
    </source>
</evidence>
<dbReference type="FunCoup" id="A7F207">
    <property type="interactions" value="43"/>
</dbReference>
<evidence type="ECO:0000256" key="4">
    <source>
        <dbReference type="ARBA" id="ARBA00022496"/>
    </source>
</evidence>
<feature type="transmembrane region" description="Helical" evidence="11">
    <location>
        <begin position="302"/>
        <end position="321"/>
    </location>
</feature>
<organism evidence="13 14">
    <name type="scientific">Sclerotinia sclerotiorum (strain ATCC 18683 / 1980 / Ss-1)</name>
    <name type="common">White mold</name>
    <name type="synonym">Whetzelinia sclerotiorum</name>
    <dbReference type="NCBI Taxonomy" id="665079"/>
    <lineage>
        <taxon>Eukaryota</taxon>
        <taxon>Fungi</taxon>
        <taxon>Dikarya</taxon>
        <taxon>Ascomycota</taxon>
        <taxon>Pezizomycotina</taxon>
        <taxon>Leotiomycetes</taxon>
        <taxon>Helotiales</taxon>
        <taxon>Sclerotiniaceae</taxon>
        <taxon>Sclerotinia</taxon>
    </lineage>
</organism>
<dbReference type="PROSITE" id="PS50850">
    <property type="entry name" value="MFS"/>
    <property type="match status" value="1"/>
</dbReference>
<feature type="transmembrane region" description="Helical" evidence="11">
    <location>
        <begin position="90"/>
        <end position="116"/>
    </location>
</feature>
<sequence>MPAFAKFRPGYRRRATEDIINESSEVAMADMPSSNEKNPAVSGTEDTISPSNASDGPISEQVEKDVLPTETAQRGVQEVEAVALTWTKPYLVSVFMLMWLLYFVNAMQSSICYNLIPFATSAFQSHSSITVINIVANAMTAAIYIPLAKMLDLWGRAEGFLLMVLFSTIGLIMMAACNGIATFCAAQVFYSIGFGGLIYSIDVITADVSKLKNRGLAYAFTSSPYIITAFAGPKVSDDYYYNISWRWGFGTFAIILPFVAAPLYFILKMNLKKAENKGVLIRESSGRTLAENIWHYLVEFDAFGVLLFAGGFTVFLLPFTLADTAPNGWRTDYIIAMIVVGFVVLVIFALYEVFLARAPFLNVNLLANRTVIGACLLDLTYQISYYCWNSYFTSFLQVVNNLTLAEAGYVSDTFDVISGILLLGVGLLIRKTGYFKWLLYIAVPIYVFAQGLMIYFRQPHQSIGYIVMCQIFISIGGSVFIIVEQLAVLAASDHQHVAAILALLYVVGNIGGAIGNTICGAIWTNTFPQALERYLPESAMADFDNIYGDLATQLTYPVGSETRIAIQHAYGYAQERMLIAGTVIIGLAFVWVMMIKNINVAQKTQVKALLSMTMYCSNFIAVTREI</sequence>
<feature type="transmembrane region" description="Helical" evidence="11">
    <location>
        <begin position="333"/>
        <end position="354"/>
    </location>
</feature>
<keyword evidence="3" id="KW-0813">Transport</keyword>
<feature type="compositionally biased region" description="Polar residues" evidence="10">
    <location>
        <begin position="44"/>
        <end position="54"/>
    </location>
</feature>
<dbReference type="FunFam" id="1.20.1250.20:FF:000302">
    <property type="entry name" value="MFS siderochrome iron transporter MirB"/>
    <property type="match status" value="1"/>
</dbReference>
<dbReference type="InterPro" id="IPR036259">
    <property type="entry name" value="MFS_trans_sf"/>
</dbReference>
<feature type="transmembrane region" description="Helical" evidence="11">
    <location>
        <begin position="187"/>
        <end position="204"/>
    </location>
</feature>
<keyword evidence="5 11" id="KW-0812">Transmembrane</keyword>
<dbReference type="FunFam" id="1.20.1250.20:FF:000284">
    <property type="entry name" value="Siderophore iron transporter mirB"/>
    <property type="match status" value="1"/>
</dbReference>
<dbReference type="RefSeq" id="XP_001587635.1">
    <property type="nucleotide sequence ID" value="XM_001587585.1"/>
</dbReference>
<evidence type="ECO:0000256" key="1">
    <source>
        <dbReference type="ARBA" id="ARBA00004141"/>
    </source>
</evidence>
<feature type="domain" description="Major facilitator superfamily (MFS) profile" evidence="12">
    <location>
        <begin position="94"/>
        <end position="598"/>
    </location>
</feature>
<evidence type="ECO:0000256" key="6">
    <source>
        <dbReference type="ARBA" id="ARBA00022989"/>
    </source>
</evidence>
<dbReference type="GO" id="GO:0010106">
    <property type="term" value="P:cellular response to iron ion starvation"/>
    <property type="evidence" value="ECO:0007669"/>
    <property type="project" value="UniProtKB-ARBA"/>
</dbReference>
<dbReference type="Proteomes" id="UP000001312">
    <property type="component" value="Unassembled WGS sequence"/>
</dbReference>
<evidence type="ECO:0000256" key="10">
    <source>
        <dbReference type="SAM" id="MobiDB-lite"/>
    </source>
</evidence>
<evidence type="ECO:0000313" key="13">
    <source>
        <dbReference type="EMBL" id="EDN95749.1"/>
    </source>
</evidence>
<dbReference type="GO" id="GO:0055085">
    <property type="term" value="P:transmembrane transport"/>
    <property type="evidence" value="ECO:0000318"/>
    <property type="project" value="GO_Central"/>
</dbReference>
<dbReference type="KEGG" id="ssl:SS1G_11628"/>
<evidence type="ECO:0000313" key="14">
    <source>
        <dbReference type="Proteomes" id="UP000001312"/>
    </source>
</evidence>
<dbReference type="PANTHER" id="PTHR23501">
    <property type="entry name" value="MAJOR FACILITATOR SUPERFAMILY"/>
    <property type="match status" value="1"/>
</dbReference>
<dbReference type="GO" id="GO:0022857">
    <property type="term" value="F:transmembrane transporter activity"/>
    <property type="evidence" value="ECO:0000318"/>
    <property type="project" value="GO_Central"/>
</dbReference>
<dbReference type="InParanoid" id="A7F207"/>
<reference evidence="14" key="1">
    <citation type="journal article" date="2011" name="PLoS Genet.">
        <title>Genomic analysis of the necrotrophic fungal pathogens Sclerotinia sclerotiorum and Botrytis cinerea.</title>
        <authorList>
            <person name="Amselem J."/>
            <person name="Cuomo C.A."/>
            <person name="van Kan J.A."/>
            <person name="Viaud M."/>
            <person name="Benito E.P."/>
            <person name="Couloux A."/>
            <person name="Coutinho P.M."/>
            <person name="de Vries R.P."/>
            <person name="Dyer P.S."/>
            <person name="Fillinger S."/>
            <person name="Fournier E."/>
            <person name="Gout L."/>
            <person name="Hahn M."/>
            <person name="Kohn L."/>
            <person name="Lapalu N."/>
            <person name="Plummer K.M."/>
            <person name="Pradier J.M."/>
            <person name="Quevillon E."/>
            <person name="Sharon A."/>
            <person name="Simon A."/>
            <person name="ten Have A."/>
            <person name="Tudzynski B."/>
            <person name="Tudzynski P."/>
            <person name="Wincker P."/>
            <person name="Andrew M."/>
            <person name="Anthouard V."/>
            <person name="Beever R.E."/>
            <person name="Beffa R."/>
            <person name="Benoit I."/>
            <person name="Bouzid O."/>
            <person name="Brault B."/>
            <person name="Chen Z."/>
            <person name="Choquer M."/>
            <person name="Collemare J."/>
            <person name="Cotton P."/>
            <person name="Danchin E.G."/>
            <person name="Da Silva C."/>
            <person name="Gautier A."/>
            <person name="Giraud C."/>
            <person name="Giraud T."/>
            <person name="Gonzalez C."/>
            <person name="Grossetete S."/>
            <person name="Guldener U."/>
            <person name="Henrissat B."/>
            <person name="Howlett B.J."/>
            <person name="Kodira C."/>
            <person name="Kretschmer M."/>
            <person name="Lappartient A."/>
            <person name="Leroch M."/>
            <person name="Levis C."/>
            <person name="Mauceli E."/>
            <person name="Neuveglise C."/>
            <person name="Oeser B."/>
            <person name="Pearson M."/>
            <person name="Poulain J."/>
            <person name="Poussereau N."/>
            <person name="Quesneville H."/>
            <person name="Rascle C."/>
            <person name="Schumacher J."/>
            <person name="Segurens B."/>
            <person name="Sexton A."/>
            <person name="Silva E."/>
            <person name="Sirven C."/>
            <person name="Soanes D.M."/>
            <person name="Talbot N.J."/>
            <person name="Templeton M."/>
            <person name="Yandava C."/>
            <person name="Yarden O."/>
            <person name="Zeng Q."/>
            <person name="Rollins J.A."/>
            <person name="Lebrun M.H."/>
            <person name="Dickman M."/>
        </authorList>
    </citation>
    <scope>NUCLEOTIDE SEQUENCE [LARGE SCALE GENOMIC DNA]</scope>
    <source>
        <strain evidence="14">ATCC 18683 / 1980 / Ss-1</strain>
    </source>
</reference>
<evidence type="ECO:0000256" key="2">
    <source>
        <dbReference type="ARBA" id="ARBA00008335"/>
    </source>
</evidence>
<dbReference type="InterPro" id="IPR011701">
    <property type="entry name" value="MFS"/>
</dbReference>
<feature type="transmembrane region" description="Helical" evidence="11">
    <location>
        <begin position="247"/>
        <end position="267"/>
    </location>
</feature>
<evidence type="ECO:0000256" key="9">
    <source>
        <dbReference type="ARBA" id="ARBA00023136"/>
    </source>
</evidence>
<evidence type="ECO:0000256" key="7">
    <source>
        <dbReference type="ARBA" id="ARBA00023004"/>
    </source>
</evidence>
<feature type="transmembrane region" description="Helical" evidence="11">
    <location>
        <begin position="366"/>
        <end position="388"/>
    </location>
</feature>
<keyword evidence="6 11" id="KW-1133">Transmembrane helix</keyword>
<feature type="transmembrane region" description="Helical" evidence="11">
    <location>
        <begin position="437"/>
        <end position="456"/>
    </location>
</feature>
<feature type="transmembrane region" description="Helical" evidence="11">
    <location>
        <begin position="408"/>
        <end position="430"/>
    </location>
</feature>
<feature type="transmembrane region" description="Helical" evidence="11">
    <location>
        <begin position="497"/>
        <end position="523"/>
    </location>
</feature>
<dbReference type="SUPFAM" id="SSF103473">
    <property type="entry name" value="MFS general substrate transporter"/>
    <property type="match status" value="2"/>
</dbReference>
<feature type="transmembrane region" description="Helical" evidence="11">
    <location>
        <begin position="128"/>
        <end position="147"/>
    </location>
</feature>
<keyword evidence="4" id="KW-0410">Iron transport</keyword>
<dbReference type="AlphaFoldDB" id="A7F207"/>
<dbReference type="InterPro" id="IPR020846">
    <property type="entry name" value="MFS_dom"/>
</dbReference>
<feature type="region of interest" description="Disordered" evidence="10">
    <location>
        <begin position="23"/>
        <end position="59"/>
    </location>
</feature>
<keyword evidence="14" id="KW-1185">Reference proteome</keyword>
<dbReference type="Pfam" id="PF07690">
    <property type="entry name" value="MFS_1"/>
    <property type="match status" value="1"/>
</dbReference>
<dbReference type="OMA" id="DISWRWG"/>
<proteinExistence type="inferred from homology"/>
<evidence type="ECO:0000256" key="11">
    <source>
        <dbReference type="SAM" id="Phobius"/>
    </source>
</evidence>
<keyword evidence="9 11" id="KW-0472">Membrane</keyword>
<keyword evidence="7" id="KW-0408">Iron</keyword>
<feature type="transmembrane region" description="Helical" evidence="11">
    <location>
        <begin position="216"/>
        <end position="235"/>
    </location>
</feature>
<evidence type="ECO:0000259" key="12">
    <source>
        <dbReference type="PROSITE" id="PS50850"/>
    </source>
</evidence>
<comment type="similarity">
    <text evidence="2">Belongs to the major facilitator superfamily.</text>
</comment>
<evidence type="ECO:0000256" key="3">
    <source>
        <dbReference type="ARBA" id="ARBA00022448"/>
    </source>
</evidence>